<dbReference type="GO" id="GO:0016788">
    <property type="term" value="F:hydrolase activity, acting on ester bonds"/>
    <property type="evidence" value="ECO:0007669"/>
    <property type="project" value="InterPro"/>
</dbReference>
<gene>
    <name evidence="2" type="ORF">CAP51_04810</name>
</gene>
<dbReference type="InterPro" id="IPR012908">
    <property type="entry name" value="PGAP1-ab_dom-like"/>
</dbReference>
<dbReference type="OrthoDB" id="869379at2"/>
<dbReference type="Proteomes" id="UP000196536">
    <property type="component" value="Unassembled WGS sequence"/>
</dbReference>
<dbReference type="EMBL" id="NEXX01000001">
    <property type="protein sequence ID" value="OUY08937.1"/>
    <property type="molecule type" value="Genomic_DNA"/>
</dbReference>
<dbReference type="Pfam" id="PF07819">
    <property type="entry name" value="PGAP1"/>
    <property type="match status" value="1"/>
</dbReference>
<name>A0A1Z9Z3E4_9GAMM</name>
<dbReference type="SUPFAM" id="SSF53474">
    <property type="entry name" value="alpha/beta-Hydrolases"/>
    <property type="match status" value="1"/>
</dbReference>
<evidence type="ECO:0000313" key="2">
    <source>
        <dbReference type="EMBL" id="OUY08937.1"/>
    </source>
</evidence>
<dbReference type="PANTHER" id="PTHR37946">
    <property type="entry name" value="SLL1969 PROTEIN"/>
    <property type="match status" value="1"/>
</dbReference>
<dbReference type="AlphaFoldDB" id="A0A1Z9Z3E4"/>
<dbReference type="Gene3D" id="3.40.50.1820">
    <property type="entry name" value="alpha/beta hydrolase"/>
    <property type="match status" value="1"/>
</dbReference>
<organism evidence="2 3">
    <name type="scientific">Acinetobacter populi</name>
    <dbReference type="NCBI Taxonomy" id="1582270"/>
    <lineage>
        <taxon>Bacteria</taxon>
        <taxon>Pseudomonadati</taxon>
        <taxon>Pseudomonadota</taxon>
        <taxon>Gammaproteobacteria</taxon>
        <taxon>Moraxellales</taxon>
        <taxon>Moraxellaceae</taxon>
        <taxon>Acinetobacter</taxon>
    </lineage>
</organism>
<dbReference type="InterPro" id="IPR029058">
    <property type="entry name" value="AB_hydrolase_fold"/>
</dbReference>
<dbReference type="RefSeq" id="WP_087619592.1">
    <property type="nucleotide sequence ID" value="NZ_JAKVJF010000003.1"/>
</dbReference>
<keyword evidence="3" id="KW-1185">Reference proteome</keyword>
<reference evidence="2 3" key="1">
    <citation type="submission" date="2017-05" db="EMBL/GenBank/DDBJ databases">
        <title>Acinetobacter populi ANC 5415 (= PBJ7), whole genome shotgun sequencing project.</title>
        <authorList>
            <person name="Nemec A."/>
            <person name="Radolfova-Krizova L."/>
        </authorList>
    </citation>
    <scope>NUCLEOTIDE SEQUENCE [LARGE SCALE GENOMIC DNA]</scope>
    <source>
        <strain evidence="2 3">PBJ7</strain>
    </source>
</reference>
<sequence>MPSLTPLHETYCRWDSTPPNQADVIEGLAQLVTVNLLGVHDVIQLIHREILLKTLGFTQEQSNRILARPFVQKLFRQGYRFAQGYGQHIVAPALRHLNFRFPNLQQKPLNPALHYFIGALNGVLGNYLFQHQNPLALPMVFYDHYGQRQSGEIAGRVVIMVHGLCMSHLSWSHGNYGGVGERLLAQRDNNIMLYLNYNTGRRISANGKTFAWLIEDLIQRNPRITSIDLIGHSMGGLVTRSALFYGKQNVHHWINKVGNLVCIGSPHHGAVLERLGFMLQDNLGRLPILDRIGRLTQIRSDGIMDLRYGSVRDDDWEYLDGRSGTLQDVRKPAPIPSRINTFLVAGSIELKPNHSKTLEMIGDYLVSVSSALGEHPNIKYQLKVPESHKAIFYGLNHMEIQYHSSVVEQITRWLYPERDNVQDCKIEEIVEEAHEHLHDADMYTLKGIVET</sequence>
<comment type="caution">
    <text evidence="2">The sequence shown here is derived from an EMBL/GenBank/DDBJ whole genome shotgun (WGS) entry which is preliminary data.</text>
</comment>
<dbReference type="PANTHER" id="PTHR37946:SF1">
    <property type="entry name" value="SLL1969 PROTEIN"/>
    <property type="match status" value="1"/>
</dbReference>
<accession>A0A1Z9Z3E4</accession>
<feature type="domain" description="GPI inositol-deacylase PGAP1-like alpha/beta" evidence="1">
    <location>
        <begin position="153"/>
        <end position="374"/>
    </location>
</feature>
<protein>
    <recommendedName>
        <fullName evidence="1">GPI inositol-deacylase PGAP1-like alpha/beta domain-containing protein</fullName>
    </recommendedName>
</protein>
<proteinExistence type="predicted"/>
<evidence type="ECO:0000259" key="1">
    <source>
        <dbReference type="Pfam" id="PF07819"/>
    </source>
</evidence>
<evidence type="ECO:0000313" key="3">
    <source>
        <dbReference type="Proteomes" id="UP000196536"/>
    </source>
</evidence>